<dbReference type="STRING" id="504805.SAMN05421505_11582"/>
<dbReference type="InterPro" id="IPR040198">
    <property type="entry name" value="Fido_containing"/>
</dbReference>
<evidence type="ECO:0000313" key="6">
    <source>
        <dbReference type="EMBL" id="SDH41206.1"/>
    </source>
</evidence>
<evidence type="ECO:0000259" key="5">
    <source>
        <dbReference type="PROSITE" id="PS51459"/>
    </source>
</evidence>
<dbReference type="Pfam" id="PF02661">
    <property type="entry name" value="Fic"/>
    <property type="match status" value="1"/>
</dbReference>
<evidence type="ECO:0000256" key="2">
    <source>
        <dbReference type="PIRSR" id="PIRSR640198-2"/>
    </source>
</evidence>
<dbReference type="Proteomes" id="UP000198923">
    <property type="component" value="Unassembled WGS sequence"/>
</dbReference>
<evidence type="ECO:0000256" key="1">
    <source>
        <dbReference type="PIRSR" id="PIRSR640198-1"/>
    </source>
</evidence>
<sequence length="359" mass="39867">MVGRGRPSRATVYTRLDRAIRELHQRLGGLPSPLEAQEIWSDIWHLEAHHSTALEGNTLVLREVQTLLDQGRAVGAKSLREYNEVKGYGDAAKWVYGQALEPEVWNDGQLLSLSELRHIHHTAMTAVWDVAPHADASDQEGPGNFRQHDIHPFAEGMTPPSWPLVPGEIQGWVDEVCEVGRKLEEEDLGHPLPEELARLHNGFERIHPFIDGNGRAGRLVLNLILVRLGYPPIIIFKKQRDAYLASMRHADAGDYGSLGELIARAMEDNLNRFIVPNVAGPARLVPLAALANEEFSIHALRQAAQRGRLNAVQGHDGVWRSSRKSVDAYRADKHRSAAKSKTKAADQDRSRPSSYGGAP</sequence>
<evidence type="ECO:0000256" key="3">
    <source>
        <dbReference type="PIRSR" id="PIRSR640198-3"/>
    </source>
</evidence>
<dbReference type="Gene3D" id="1.10.3290.10">
    <property type="entry name" value="Fido-like domain"/>
    <property type="match status" value="1"/>
</dbReference>
<keyword evidence="2" id="KW-0547">Nucleotide-binding</keyword>
<feature type="active site" evidence="1">
    <location>
        <position position="207"/>
    </location>
</feature>
<protein>
    <submittedName>
        <fullName evidence="6">Fic/DOC family protein</fullName>
    </submittedName>
</protein>
<dbReference type="GO" id="GO:0005524">
    <property type="term" value="F:ATP binding"/>
    <property type="evidence" value="ECO:0007669"/>
    <property type="project" value="UniProtKB-KW"/>
</dbReference>
<dbReference type="EMBL" id="FNCN01000015">
    <property type="protein sequence ID" value="SDH41206.1"/>
    <property type="molecule type" value="Genomic_DNA"/>
</dbReference>
<dbReference type="PANTHER" id="PTHR13504">
    <property type="entry name" value="FIDO DOMAIN-CONTAINING PROTEIN DDB_G0283145"/>
    <property type="match status" value="1"/>
</dbReference>
<dbReference type="InterPro" id="IPR003812">
    <property type="entry name" value="Fido"/>
</dbReference>
<feature type="binding site" evidence="2">
    <location>
        <begin position="211"/>
        <end position="218"/>
    </location>
    <ligand>
        <name>ATP</name>
        <dbReference type="ChEBI" id="CHEBI:30616"/>
    </ligand>
</feature>
<dbReference type="PROSITE" id="PS51459">
    <property type="entry name" value="FIDO"/>
    <property type="match status" value="1"/>
</dbReference>
<feature type="site" description="Important for autoinhibition of adenylyltransferase activity" evidence="3">
    <location>
        <position position="55"/>
    </location>
</feature>
<evidence type="ECO:0000256" key="4">
    <source>
        <dbReference type="SAM" id="MobiDB-lite"/>
    </source>
</evidence>
<feature type="domain" description="Fido" evidence="5">
    <location>
        <begin position="111"/>
        <end position="267"/>
    </location>
</feature>
<dbReference type="PANTHER" id="PTHR13504:SF38">
    <property type="entry name" value="FIDO DOMAIN-CONTAINING PROTEIN"/>
    <property type="match status" value="1"/>
</dbReference>
<dbReference type="AlphaFoldDB" id="A0A1G8C6P3"/>
<feature type="compositionally biased region" description="Basic and acidic residues" evidence="4">
    <location>
        <begin position="324"/>
        <end position="335"/>
    </location>
</feature>
<keyword evidence="7" id="KW-1185">Reference proteome</keyword>
<reference evidence="6 7" key="1">
    <citation type="submission" date="2016-10" db="EMBL/GenBank/DDBJ databases">
        <authorList>
            <person name="de Groot N.N."/>
        </authorList>
    </citation>
    <scope>NUCLEOTIDE SEQUENCE [LARGE SCALE GENOMIC DNA]</scope>
    <source>
        <strain evidence="6 7">CPCC 201354</strain>
    </source>
</reference>
<evidence type="ECO:0000313" key="7">
    <source>
        <dbReference type="Proteomes" id="UP000198923"/>
    </source>
</evidence>
<gene>
    <name evidence="6" type="ORF">SAMN05421505_11582</name>
</gene>
<keyword evidence="2" id="KW-0067">ATP-binding</keyword>
<name>A0A1G8C6P3_9ACTN</name>
<accession>A0A1G8C6P3</accession>
<organism evidence="6 7">
    <name type="scientific">Sinosporangium album</name>
    <dbReference type="NCBI Taxonomy" id="504805"/>
    <lineage>
        <taxon>Bacteria</taxon>
        <taxon>Bacillati</taxon>
        <taxon>Actinomycetota</taxon>
        <taxon>Actinomycetes</taxon>
        <taxon>Streptosporangiales</taxon>
        <taxon>Streptosporangiaceae</taxon>
        <taxon>Sinosporangium</taxon>
    </lineage>
</organism>
<dbReference type="SUPFAM" id="SSF140931">
    <property type="entry name" value="Fic-like"/>
    <property type="match status" value="1"/>
</dbReference>
<feature type="region of interest" description="Disordered" evidence="4">
    <location>
        <begin position="323"/>
        <end position="359"/>
    </location>
</feature>
<dbReference type="InterPro" id="IPR036597">
    <property type="entry name" value="Fido-like_dom_sf"/>
</dbReference>
<proteinExistence type="predicted"/>